<evidence type="ECO:0000259" key="1">
    <source>
        <dbReference type="PROSITE" id="PS51186"/>
    </source>
</evidence>
<protein>
    <submittedName>
        <fullName evidence="2">GNAT family N-acetyltransferase</fullName>
    </submittedName>
</protein>
<dbReference type="EMBL" id="JARLKY010000012">
    <property type="protein sequence ID" value="MEC0226699.1"/>
    <property type="molecule type" value="Genomic_DNA"/>
</dbReference>
<sequence>MKKVDAFWEMQNIGKTVLEIEFDNKDATNCLNELTSDFETYDYIVAKIPIGKLDIVHSLEDRGFRFMETQIELAYNLKKHTKASSYVKKLSDQAQCKKVNTLDQLNVLLSRIEEDLFITDRISLDPLLGKAISHKRYLNWLNDAFHKEAASIYEVELKSRDIGFFYSTTLDSTTIYGVLASVYKKYRNRGLGLIVLEAAFNWAKEVGYSKIITRVSSNNLEALRTNLNLGFESKNMYHILRKANFS</sequence>
<accession>A0ABU6FXQ8</accession>
<dbReference type="InterPro" id="IPR000182">
    <property type="entry name" value="GNAT_dom"/>
</dbReference>
<feature type="domain" description="N-acetyltransferase" evidence="1">
    <location>
        <begin position="107"/>
        <end position="246"/>
    </location>
</feature>
<reference evidence="2 3" key="1">
    <citation type="submission" date="2023-03" db="EMBL/GenBank/DDBJ databases">
        <title>Bacillus Genome Sequencing.</title>
        <authorList>
            <person name="Dunlap C."/>
        </authorList>
    </citation>
    <scope>NUCLEOTIDE SEQUENCE [LARGE SCALE GENOMIC DNA]</scope>
    <source>
        <strain evidence="2 3">BD-533</strain>
    </source>
</reference>
<dbReference type="Proteomes" id="UP001338137">
    <property type="component" value="Unassembled WGS sequence"/>
</dbReference>
<evidence type="ECO:0000313" key="3">
    <source>
        <dbReference type="Proteomes" id="UP001338137"/>
    </source>
</evidence>
<dbReference type="CDD" id="cd04301">
    <property type="entry name" value="NAT_SF"/>
    <property type="match status" value="1"/>
</dbReference>
<keyword evidence="3" id="KW-1185">Reference proteome</keyword>
<dbReference type="Gene3D" id="3.40.630.30">
    <property type="match status" value="1"/>
</dbReference>
<name>A0ABU6FXQ8_9BACL</name>
<comment type="caution">
    <text evidence="2">The sequence shown here is derived from an EMBL/GenBank/DDBJ whole genome shotgun (WGS) entry which is preliminary data.</text>
</comment>
<gene>
    <name evidence="2" type="ORF">P4I72_06165</name>
</gene>
<dbReference type="InterPro" id="IPR016181">
    <property type="entry name" value="Acyl_CoA_acyltransferase"/>
</dbReference>
<proteinExistence type="predicted"/>
<dbReference type="RefSeq" id="WP_326071113.1">
    <property type="nucleotide sequence ID" value="NZ_JARLKY010000012.1"/>
</dbReference>
<evidence type="ECO:0000313" key="2">
    <source>
        <dbReference type="EMBL" id="MEC0226699.1"/>
    </source>
</evidence>
<dbReference type="SUPFAM" id="SSF55729">
    <property type="entry name" value="Acyl-CoA N-acyltransferases (Nat)"/>
    <property type="match status" value="1"/>
</dbReference>
<organism evidence="2 3">
    <name type="scientific">Paenibacillus alba</name>
    <dbReference type="NCBI Taxonomy" id="1197127"/>
    <lineage>
        <taxon>Bacteria</taxon>
        <taxon>Bacillati</taxon>
        <taxon>Bacillota</taxon>
        <taxon>Bacilli</taxon>
        <taxon>Bacillales</taxon>
        <taxon>Paenibacillaceae</taxon>
        <taxon>Paenibacillus</taxon>
    </lineage>
</organism>
<dbReference type="PROSITE" id="PS51186">
    <property type="entry name" value="GNAT"/>
    <property type="match status" value="1"/>
</dbReference>
<dbReference type="Pfam" id="PF00583">
    <property type="entry name" value="Acetyltransf_1"/>
    <property type="match status" value="1"/>
</dbReference>